<evidence type="ECO:0000256" key="4">
    <source>
        <dbReference type="ARBA" id="ARBA00022553"/>
    </source>
</evidence>
<dbReference type="NCBIfam" id="NF006695">
    <property type="entry name" value="PRK09243.1-2"/>
    <property type="match status" value="1"/>
</dbReference>
<dbReference type="EMBL" id="JAWJZB010000001">
    <property type="protein sequence ID" value="MDV5087463.1"/>
    <property type="molecule type" value="Genomic_DNA"/>
</dbReference>
<dbReference type="Pfam" id="PF17767">
    <property type="entry name" value="NAPRTase_N"/>
    <property type="match status" value="1"/>
</dbReference>
<dbReference type="Gene3D" id="3.20.140.10">
    <property type="entry name" value="nicotinate phosphoribosyltransferase"/>
    <property type="match status" value="1"/>
</dbReference>
<dbReference type="InterPro" id="IPR041619">
    <property type="entry name" value="NAPRTase_C"/>
</dbReference>
<dbReference type="InterPro" id="IPR036068">
    <property type="entry name" value="Nicotinate_pribotase-like_C"/>
</dbReference>
<sequence>MQHESRNIGMLMDLYEMTMAHGYFDKFENTDLVCFDVFFRKNPDEAGFSIFAGLEQIIDYIEHLHFDEEDVEYFRSLHLFSDAFLEYLKNFSFKGDIYSFPEGAVIYPNEPVMTIVAPLIDAQIVETAVLAMMNHQSLIATKANRIVRSAQGRGVSDFGARRAHNVDAAVYGARASYIGGVDSTATVLAGQMFNIPVSGTMAHSWVMYHDSEYEAFKSYAEIYPTNSVFLVDTYDVLNSGVPNAIKVAKDILEPQGQRLKGVRLDSGDLAYLAKRARRMLDAAGMEDCKIIASNSLDEYTIESLLRQGGPIDAFGVGERMITAKSDPVFGAVYKIAGVRKQGVWEPRIKVSESVEKITNPGLKKVYRVYSSSGKAIAELITLNTETPDGSQPYRYIDPEKPWKVLNFENCTFKEMQQLVVKSGKRTQPSPSLQEVRDFVNHQLKHEIWEEEQRFVNPHKHYLDMSPAYYKMKMNLLHHVEN</sequence>
<dbReference type="NCBIfam" id="NF009131">
    <property type="entry name" value="PRK12484.1"/>
    <property type="match status" value="1"/>
</dbReference>
<evidence type="ECO:0000256" key="1">
    <source>
        <dbReference type="ARBA" id="ARBA00004952"/>
    </source>
</evidence>
<dbReference type="InterPro" id="IPR006405">
    <property type="entry name" value="Nic_PRibTrfase_pncB"/>
</dbReference>
<comment type="catalytic activity">
    <reaction evidence="8 9">
        <text>5-phospho-alpha-D-ribose 1-diphosphate + nicotinate + ATP + H2O = nicotinate beta-D-ribonucleotide + ADP + phosphate + diphosphate</text>
        <dbReference type="Rhea" id="RHEA:36163"/>
        <dbReference type="ChEBI" id="CHEBI:15377"/>
        <dbReference type="ChEBI" id="CHEBI:30616"/>
        <dbReference type="ChEBI" id="CHEBI:32544"/>
        <dbReference type="ChEBI" id="CHEBI:33019"/>
        <dbReference type="ChEBI" id="CHEBI:43474"/>
        <dbReference type="ChEBI" id="CHEBI:57502"/>
        <dbReference type="ChEBI" id="CHEBI:58017"/>
        <dbReference type="ChEBI" id="CHEBI:456216"/>
        <dbReference type="EC" id="6.3.4.21"/>
    </reaction>
</comment>
<comment type="pathway">
    <text evidence="1 9">Cofactor biosynthesis; NAD(+) biosynthesis; nicotinate D-ribonucleotide from nicotinate: step 1/1.</text>
</comment>
<keyword evidence="13" id="KW-0328">Glycosyltransferase</keyword>
<organism evidence="13 14">
    <name type="scientific">Veillonella absiana</name>
    <dbReference type="NCBI Taxonomy" id="3079305"/>
    <lineage>
        <taxon>Bacteria</taxon>
        <taxon>Bacillati</taxon>
        <taxon>Bacillota</taxon>
        <taxon>Negativicutes</taxon>
        <taxon>Veillonellales</taxon>
        <taxon>Veillonellaceae</taxon>
        <taxon>Veillonella</taxon>
    </lineage>
</organism>
<comment type="similarity">
    <text evidence="2 9">Belongs to the NAPRTase family.</text>
</comment>
<dbReference type="GO" id="GO:0016757">
    <property type="term" value="F:glycosyltransferase activity"/>
    <property type="evidence" value="ECO:0007669"/>
    <property type="project" value="UniProtKB-KW"/>
</dbReference>
<dbReference type="PANTHER" id="PTHR11098">
    <property type="entry name" value="NICOTINATE PHOSPHORIBOSYLTRANSFERASE"/>
    <property type="match status" value="1"/>
</dbReference>
<keyword evidence="5 9" id="KW-0436">Ligase</keyword>
<keyword evidence="7 9" id="KW-0808">Transferase</keyword>
<proteinExistence type="inferred from homology"/>
<evidence type="ECO:0000259" key="10">
    <source>
        <dbReference type="Pfam" id="PF04095"/>
    </source>
</evidence>
<evidence type="ECO:0000256" key="5">
    <source>
        <dbReference type="ARBA" id="ARBA00022598"/>
    </source>
</evidence>
<feature type="domain" description="Nicotinate/nicotinamide phosphoribosyltransferase" evidence="10">
    <location>
        <begin position="155"/>
        <end position="323"/>
    </location>
</feature>
<dbReference type="Pfam" id="PF04095">
    <property type="entry name" value="NAPRTase"/>
    <property type="match status" value="1"/>
</dbReference>
<dbReference type="InterPro" id="IPR007229">
    <property type="entry name" value="Nic_PRibTrfase-Fam"/>
</dbReference>
<dbReference type="NCBIfam" id="TIGR01513">
    <property type="entry name" value="NAPRTase_put"/>
    <property type="match status" value="1"/>
</dbReference>
<evidence type="ECO:0000256" key="2">
    <source>
        <dbReference type="ARBA" id="ARBA00010897"/>
    </source>
</evidence>
<comment type="function">
    <text evidence="9">Catalyzes the first step in the biosynthesis of NAD from nicotinic acid, the ATP-dependent synthesis of beta-nicotinate D-ribonucleotide from nicotinate and 5-phospho-D-ribose 1-phosphate.</text>
</comment>
<keyword evidence="6 9" id="KW-0662">Pyridine nucleotide biosynthesis</keyword>
<dbReference type="PIRSF" id="PIRSF000484">
    <property type="entry name" value="NAPRT"/>
    <property type="match status" value="1"/>
</dbReference>
<evidence type="ECO:0000313" key="14">
    <source>
        <dbReference type="Proteomes" id="UP001272515"/>
    </source>
</evidence>
<evidence type="ECO:0000256" key="8">
    <source>
        <dbReference type="ARBA" id="ARBA00048668"/>
    </source>
</evidence>
<evidence type="ECO:0000259" key="12">
    <source>
        <dbReference type="Pfam" id="PF17956"/>
    </source>
</evidence>
<dbReference type="InterPro" id="IPR040727">
    <property type="entry name" value="NAPRTase_N"/>
</dbReference>
<dbReference type="GO" id="GO:0004516">
    <property type="term" value="F:nicotinate phosphoribosyltransferase activity"/>
    <property type="evidence" value="ECO:0007669"/>
    <property type="project" value="UniProtKB-EC"/>
</dbReference>
<keyword evidence="4" id="KW-0597">Phosphoprotein</keyword>
<dbReference type="InterPro" id="IPR041525">
    <property type="entry name" value="N/Namide_PRibTrfase"/>
</dbReference>
<dbReference type="Pfam" id="PF17956">
    <property type="entry name" value="NAPRTase_C"/>
    <property type="match status" value="1"/>
</dbReference>
<dbReference type="Proteomes" id="UP001272515">
    <property type="component" value="Unassembled WGS sequence"/>
</dbReference>
<dbReference type="RefSeq" id="WP_317329307.1">
    <property type="nucleotide sequence ID" value="NZ_JAWJZA010000010.1"/>
</dbReference>
<dbReference type="Gene3D" id="3.20.20.70">
    <property type="entry name" value="Aldolase class I"/>
    <property type="match status" value="1"/>
</dbReference>
<dbReference type="EC" id="6.3.4.21" evidence="3 9"/>
<dbReference type="SUPFAM" id="SSF51690">
    <property type="entry name" value="Nicotinate/Quinolinate PRTase C-terminal domain-like"/>
    <property type="match status" value="1"/>
</dbReference>
<reference evidence="13 14" key="1">
    <citation type="submission" date="2023-10" db="EMBL/GenBank/DDBJ databases">
        <title>Veillonella sp. nov., isolated from a pig farm feces dump.</title>
        <authorList>
            <person name="Chang Y.-H."/>
        </authorList>
    </citation>
    <scope>NUCLEOTIDE SEQUENCE [LARGE SCALE GENOMIC DNA]</scope>
    <source>
        <strain evidence="13 14">YH-vei2233</strain>
    </source>
</reference>
<dbReference type="CDD" id="cd01570">
    <property type="entry name" value="NAPRTase_A"/>
    <property type="match status" value="1"/>
</dbReference>
<comment type="PTM">
    <text evidence="9">Transiently phosphorylated on a His residue during the reaction cycle. Phosphorylation strongly increases the affinity for substrates and increases the rate of nicotinate D-ribonucleotide production. Dephosphorylation regenerates the low-affinity form of the enzyme, leading to product release.</text>
</comment>
<evidence type="ECO:0000256" key="6">
    <source>
        <dbReference type="ARBA" id="ARBA00022642"/>
    </source>
</evidence>
<accession>A0ABU3Z6C0</accession>
<name>A0ABU3Z6C0_9FIRM</name>
<evidence type="ECO:0000259" key="11">
    <source>
        <dbReference type="Pfam" id="PF17767"/>
    </source>
</evidence>
<evidence type="ECO:0000256" key="3">
    <source>
        <dbReference type="ARBA" id="ARBA00013236"/>
    </source>
</evidence>
<protein>
    <recommendedName>
        <fullName evidence="3 9">Nicotinate phosphoribosyltransferase</fullName>
        <ecNumber evidence="3 9">6.3.4.21</ecNumber>
    </recommendedName>
</protein>
<evidence type="ECO:0000256" key="9">
    <source>
        <dbReference type="RuleBase" id="RU365100"/>
    </source>
</evidence>
<feature type="domain" description="Nicotinate phosphoribosyltransferase N-terminal" evidence="11">
    <location>
        <begin position="10"/>
        <end position="134"/>
    </location>
</feature>
<evidence type="ECO:0000313" key="13">
    <source>
        <dbReference type="EMBL" id="MDV5087463.1"/>
    </source>
</evidence>
<keyword evidence="14" id="KW-1185">Reference proteome</keyword>
<gene>
    <name evidence="13" type="ORF">RVY80_01155</name>
</gene>
<dbReference type="InterPro" id="IPR013785">
    <property type="entry name" value="Aldolase_TIM"/>
</dbReference>
<feature type="domain" description="Nicotinate phosphoribosyltransferase C-terminal" evidence="12">
    <location>
        <begin position="363"/>
        <end position="472"/>
    </location>
</feature>
<evidence type="ECO:0000256" key="7">
    <source>
        <dbReference type="ARBA" id="ARBA00022679"/>
    </source>
</evidence>
<dbReference type="SUPFAM" id="SSF54675">
    <property type="entry name" value="Nicotinate/Quinolinate PRTase N-terminal domain-like"/>
    <property type="match status" value="1"/>
</dbReference>
<comment type="caution">
    <text evidence="13">The sequence shown here is derived from an EMBL/GenBank/DDBJ whole genome shotgun (WGS) entry which is preliminary data.</text>
</comment>
<dbReference type="PANTHER" id="PTHR11098:SF1">
    <property type="entry name" value="NICOTINATE PHOSPHORIBOSYLTRANSFERASE"/>
    <property type="match status" value="1"/>
</dbReference>